<feature type="compositionally biased region" description="Polar residues" evidence="2">
    <location>
        <begin position="1123"/>
        <end position="1133"/>
    </location>
</feature>
<dbReference type="InterPro" id="IPR019734">
    <property type="entry name" value="TPR_rpt"/>
</dbReference>
<feature type="compositionally biased region" description="Polar residues" evidence="2">
    <location>
        <begin position="144"/>
        <end position="154"/>
    </location>
</feature>
<dbReference type="InterPro" id="IPR003107">
    <property type="entry name" value="HAT"/>
</dbReference>
<feature type="compositionally biased region" description="Basic and acidic residues" evidence="2">
    <location>
        <begin position="574"/>
        <end position="593"/>
    </location>
</feature>
<dbReference type="SUPFAM" id="SSF48452">
    <property type="entry name" value="TPR-like"/>
    <property type="match status" value="2"/>
</dbReference>
<feature type="compositionally biased region" description="Low complexity" evidence="2">
    <location>
        <begin position="237"/>
        <end position="249"/>
    </location>
</feature>
<feature type="compositionally biased region" description="Polar residues" evidence="2">
    <location>
        <begin position="1646"/>
        <end position="1659"/>
    </location>
</feature>
<dbReference type="PROSITE" id="PS50005">
    <property type="entry name" value="TPR"/>
    <property type="match status" value="1"/>
</dbReference>
<name>A0AAV6WJ29_9LAMI</name>
<keyword evidence="1" id="KW-0802">TPR repeat</keyword>
<dbReference type="GO" id="GO:0003727">
    <property type="term" value="F:single-stranded RNA binding"/>
    <property type="evidence" value="ECO:0007669"/>
    <property type="project" value="TreeGrafter"/>
</dbReference>
<dbReference type="SMART" id="SM00386">
    <property type="entry name" value="HAT"/>
    <property type="match status" value="9"/>
</dbReference>
<accession>A0AAV6WJ29</accession>
<feature type="region of interest" description="Disordered" evidence="2">
    <location>
        <begin position="431"/>
        <end position="525"/>
    </location>
</feature>
<feature type="compositionally biased region" description="Basic and acidic residues" evidence="2">
    <location>
        <begin position="1631"/>
        <end position="1644"/>
    </location>
</feature>
<feature type="region of interest" description="Disordered" evidence="2">
    <location>
        <begin position="1112"/>
        <end position="1143"/>
    </location>
</feature>
<evidence type="ECO:0000256" key="2">
    <source>
        <dbReference type="SAM" id="MobiDB-lite"/>
    </source>
</evidence>
<protein>
    <submittedName>
        <fullName evidence="3">Uncharacterized protein</fullName>
    </submittedName>
</protein>
<proteinExistence type="predicted"/>
<feature type="compositionally biased region" description="Acidic residues" evidence="2">
    <location>
        <begin position="1134"/>
        <end position="1143"/>
    </location>
</feature>
<dbReference type="GO" id="GO:0006417">
    <property type="term" value="P:regulation of translation"/>
    <property type="evidence" value="ECO:0007669"/>
    <property type="project" value="TreeGrafter"/>
</dbReference>
<feature type="compositionally biased region" description="Acidic residues" evidence="2">
    <location>
        <begin position="117"/>
        <end position="129"/>
    </location>
</feature>
<dbReference type="GO" id="GO:0003729">
    <property type="term" value="F:mRNA binding"/>
    <property type="evidence" value="ECO:0007669"/>
    <property type="project" value="InterPro"/>
</dbReference>
<evidence type="ECO:0000313" key="4">
    <source>
        <dbReference type="Proteomes" id="UP000826271"/>
    </source>
</evidence>
<dbReference type="PANTHER" id="PTHR44917">
    <property type="entry name" value="PROTEIN HIGH CHLOROPHYLL FLUORESCENT 107"/>
    <property type="match status" value="1"/>
</dbReference>
<dbReference type="InterPro" id="IPR011990">
    <property type="entry name" value="TPR-like_helical_dom_sf"/>
</dbReference>
<dbReference type="SMART" id="SM00028">
    <property type="entry name" value="TPR"/>
    <property type="match status" value="9"/>
</dbReference>
<dbReference type="GO" id="GO:0006397">
    <property type="term" value="P:mRNA processing"/>
    <property type="evidence" value="ECO:0007669"/>
    <property type="project" value="InterPro"/>
</dbReference>
<feature type="region of interest" description="Disordered" evidence="2">
    <location>
        <begin position="1631"/>
        <end position="1660"/>
    </location>
</feature>
<feature type="region of interest" description="Disordered" evidence="2">
    <location>
        <begin position="574"/>
        <end position="603"/>
    </location>
</feature>
<feature type="compositionally biased region" description="Basic and acidic residues" evidence="2">
    <location>
        <begin position="460"/>
        <end position="507"/>
    </location>
</feature>
<evidence type="ECO:0000256" key="1">
    <source>
        <dbReference type="PROSITE-ProRule" id="PRU00339"/>
    </source>
</evidence>
<feature type="region of interest" description="Disordered" evidence="2">
    <location>
        <begin position="265"/>
        <end position="302"/>
    </location>
</feature>
<organism evidence="3 4">
    <name type="scientific">Buddleja alternifolia</name>
    <dbReference type="NCBI Taxonomy" id="168488"/>
    <lineage>
        <taxon>Eukaryota</taxon>
        <taxon>Viridiplantae</taxon>
        <taxon>Streptophyta</taxon>
        <taxon>Embryophyta</taxon>
        <taxon>Tracheophyta</taxon>
        <taxon>Spermatophyta</taxon>
        <taxon>Magnoliopsida</taxon>
        <taxon>eudicotyledons</taxon>
        <taxon>Gunneridae</taxon>
        <taxon>Pentapetalae</taxon>
        <taxon>asterids</taxon>
        <taxon>lamiids</taxon>
        <taxon>Lamiales</taxon>
        <taxon>Scrophulariaceae</taxon>
        <taxon>Buddlejeae</taxon>
        <taxon>Buddleja</taxon>
    </lineage>
</organism>
<dbReference type="FunFam" id="1.25.40.10:FF:001624">
    <property type="entry name" value="PsbB mRNA maturation factor Mbb1"/>
    <property type="match status" value="1"/>
</dbReference>
<feature type="compositionally biased region" description="Polar residues" evidence="2">
    <location>
        <begin position="227"/>
        <end position="236"/>
    </location>
</feature>
<dbReference type="PANTHER" id="PTHR44917:SF1">
    <property type="entry name" value="PROTEIN HIGH CHLOROPHYLL FLUORESCENT 107"/>
    <property type="match status" value="1"/>
</dbReference>
<dbReference type="FunFam" id="1.25.40.10:FF:001264">
    <property type="entry name" value="High chlorophyll fluorescent 107"/>
    <property type="match status" value="1"/>
</dbReference>
<feature type="compositionally biased region" description="Acidic residues" evidence="2">
    <location>
        <begin position="180"/>
        <end position="194"/>
    </location>
</feature>
<reference evidence="3" key="1">
    <citation type="submission" date="2019-10" db="EMBL/GenBank/DDBJ databases">
        <authorList>
            <person name="Zhang R."/>
            <person name="Pan Y."/>
            <person name="Wang J."/>
            <person name="Ma R."/>
            <person name="Yu S."/>
        </authorList>
    </citation>
    <scope>NUCLEOTIDE SEQUENCE</scope>
    <source>
        <strain evidence="3">LA-IB0</strain>
        <tissue evidence="3">Leaf</tissue>
    </source>
</reference>
<dbReference type="EMBL" id="WHWC01000014">
    <property type="protein sequence ID" value="KAG8370521.1"/>
    <property type="molecule type" value="Genomic_DNA"/>
</dbReference>
<keyword evidence="4" id="KW-1185">Reference proteome</keyword>
<feature type="region of interest" description="Disordered" evidence="2">
    <location>
        <begin position="30"/>
        <end position="253"/>
    </location>
</feature>
<dbReference type="Gene3D" id="1.25.40.10">
    <property type="entry name" value="Tetratricopeptide repeat domain"/>
    <property type="match status" value="2"/>
</dbReference>
<feature type="compositionally biased region" description="Basic and acidic residues" evidence="2">
    <location>
        <begin position="431"/>
        <end position="444"/>
    </location>
</feature>
<comment type="caution">
    <text evidence="3">The sequence shown here is derived from an EMBL/GenBank/DDBJ whole genome shotgun (WGS) entry which is preliminary data.</text>
</comment>
<evidence type="ECO:0000313" key="3">
    <source>
        <dbReference type="EMBL" id="KAG8370521.1"/>
    </source>
</evidence>
<sequence>MEELDEDDFSDLYADVEVQASSAITAMHGLTEMPPEDDGIFGNATGGEDVKGEEDGGGSLTKLPMENGDNYHKRGDAIEVNQNKHRGINGNGNSDDSDIVIQKKRVDEMASQVYEPSENDDADLGDETDPCFSSAREDDGPNFGRNNGGINTSERGSRRTPARDPVSLDSDKYGNVQISDSEEDNLQEVSDYDSDGTVGVMKTSDDTNRRNARSISNKIPSAVKPDSFQNGNSQQGPASFCSPSPSAALSDDDIEKSRKYSVKHCEYRPSGDSKNHGVKPRTMDRRYCDRQRGPRSNHRPDLVTHLDHRDASDVKGPHNMHQSRITHGKKRVMINSESNEKDARHCNQSERFFTYSSGFFPNIHLNPAYLNKQYWNLNPSFGYGAGWCDGHNMNERQHFLASQMESEAMHDAWYGYQRRHGVQDNFEESRKLIPKSHDVNRKDTQLSNKGDGMQFRRRTKGDDLSPPRDYSYEHRRPKLNSDRDRDHRDHRYDPNIPRDRREMDSHVRGKRRRDSPLNNSDSLWRMEREENDRRYIKNQPLPFYSHKEPRISSGARFQRAAGSMRKGDRDRVYLDHRCDPNVPRDRREMEGPGRGKKRLESPLNSSDNLWCMDTEDTDRRYIEHRPLRFQYHKEPCGPGRGHYDGADGPKSGVPQRHLRYSWKDINRESDWYGSNISTFDAREGLDHLVRRRHYNQSTSPFTTNENIKNHDDQDSFVRRRPLQQPEILHSDNELYKFRQEIGAVVHSEGPPYHFERILRNKRPDDRHAYDHAAELINEREVNRHRFELIREEDCNNEFKGGPKFFRPDSPVQMHPRYRESVDPRLIVVGKKILNTILDDFSFIIEGFAFLLLYAHPAKQQSSRRASKSVDVVHNGRYDDLMELSDTQELKYFKDLNDFIPEKVVLANEEKEDTNPGDKKWHDKFPENQQNEFLDIEEGQIIEIDEKPLECVVASENVTQINDKMNPETVANENRVVEGLDEKKMQEIIAKMERRRERFKDPVTLSRYSENISKHVSELDVESAEGKLERPARKRSSSGFKPSSFLFLLPDSGKSYCRVRALSLNPESTGRVTLYANLVGMCSHPDPCVVFSKARILRTGVITYVCISIHSNESSSPPPFLQDKPQNSASQSELNEAEYGDGDDYNEEIMNAKKSLEELLVVRRPVMEVPDEADGESVVSAGKLKELAASSGIDAGLSRFAKKMPIFEPERVESSSEKPLLVNLDLALYRAKILTRSFRYEEAEEILRKCINYWPEDGRPYVALGKTLSKQSRMNEARAVYEKGCQATQGENSYIWQCWAVLENKMGNTRRARELFDAATVADKRHIAAWHGWAVLEMKQGNIKKARNLLGKGLKYCGGNEYIYQTLALLEVRAKRYEQARYLFKQATKCNPKSCASWLAWAQLEAQQEKSRAARMLFEKAVQASPKNRFAWHVWGVFEANLGNVDLARKLLKVGHAVNLRDPVLLQSLALLEYRYSTANLARVLFRRASELDPRHQPVWIAWGWMEWKEGNLATARELYQKALSIDSSSESAARCLQAWGVLEQRVGNLSAARRLFRSSLNINSQSYVTWMTWASLEEDQGNSVRAEEIRNLYFQQRTEIVDDASWIMGFLDIIDPAIDSIKRILNFEKAKDSSSGDNMDKDDISGGSSTDPVNGDTTGSGSGFNLDKFIREKLSLDPSKLDVQLGPSLDLPNKKRKRIHLSTSELAALLSAAILNLGSLLANSVMQSLI</sequence>
<dbReference type="GO" id="GO:0009507">
    <property type="term" value="C:chloroplast"/>
    <property type="evidence" value="ECO:0007669"/>
    <property type="project" value="TreeGrafter"/>
</dbReference>
<feature type="repeat" description="TPR" evidence="1">
    <location>
        <begin position="1360"/>
        <end position="1393"/>
    </location>
</feature>
<dbReference type="InterPro" id="IPR044624">
    <property type="entry name" value="Mbb1-like"/>
</dbReference>
<dbReference type="Proteomes" id="UP000826271">
    <property type="component" value="Unassembled WGS sequence"/>
</dbReference>
<gene>
    <name evidence="3" type="ORF">BUALT_Bualt14G0125500</name>
</gene>